<feature type="compositionally biased region" description="Basic and acidic residues" evidence="1">
    <location>
        <begin position="63"/>
        <end position="86"/>
    </location>
</feature>
<feature type="compositionally biased region" description="Basic residues" evidence="1">
    <location>
        <begin position="177"/>
        <end position="187"/>
    </location>
</feature>
<evidence type="ECO:0000256" key="1">
    <source>
        <dbReference type="SAM" id="MobiDB-lite"/>
    </source>
</evidence>
<protein>
    <submittedName>
        <fullName evidence="2">Uncharacterized protein</fullName>
    </submittedName>
</protein>
<feature type="compositionally biased region" description="Basic and acidic residues" evidence="1">
    <location>
        <begin position="288"/>
        <end position="336"/>
    </location>
</feature>
<feature type="compositionally biased region" description="Polar residues" evidence="1">
    <location>
        <begin position="656"/>
        <end position="694"/>
    </location>
</feature>
<dbReference type="AlphaFoldDB" id="A0AAN9TLS4"/>
<feature type="compositionally biased region" description="Low complexity" evidence="1">
    <location>
        <begin position="587"/>
        <end position="632"/>
    </location>
</feature>
<sequence>MRKRWTRFDSDSYANKVRSVAERFNAVQSLSRRLEQSALSRRSRQSPRQLSYERRKTSSRPDPTVRTKSQERTGPEKKQHERDGYSRKHIHPCVCDISPVKLRQIDQMVESRRVSRAELQRRLERVHDFLRNRTDHTKRRDEADVVKQRVRAAKLRSDVERKARIEAEAKDAESRLNLRRPTTRKPRRQQESLRPLDDFDELDESPPPKEASHSKKRGKAADSGPSRRSKKSGQPKRSQQSKSKRSRSSSESHSSKSSPKPTRSSRQKRKQRDTPSSQRSKSKRGRQTSRDREDRGSRTDRKGRQSRGGREDRGSRTDRKGRQSRGGREDSDERGGRQGRGRRGGREDGEERQGGRGRQDSRGRQGRGGRQGRQQRAKDVGQPSPKQQRAQQREQDRERRQRQRAGRQAGRTPSVDKKIQKVVIRKVRRQPAPQRESYSTLEPPEPLDWRKAPTFVVHETKTSRLRRLESGYCQSRSRSQVIEKRYKSLTPEQVHELIRRPPPSQARLTRTWSVRLQMAKKLDLSPKLKYRRPSFEPGYRLMLKYRPWPDPVKWKIQAKTSLNLRTRPTKSGATTTSAVRGARSARYGPSPSGTKPTGPPSYGTTSYAPNAGTTTRQTGGGTSSTLGTMTTGNPAGFTQGTKAPTTKSPTESTSTRLTLGTKPTTKSPTVSGLNHSTNSPMTKSPTASTTSLTQGTRSSTTKSPTPSTTSPTSGTTSTTKSPTQRPSLAENTKNTSPTPSTTSRTQSTRIIITTKSPTYGIPSSTPTAKPKTKGPVQSKSQVD</sequence>
<comment type="caution">
    <text evidence="2">The sequence shown here is derived from an EMBL/GenBank/DDBJ whole genome shotgun (WGS) entry which is preliminary data.</text>
</comment>
<evidence type="ECO:0000313" key="3">
    <source>
        <dbReference type="Proteomes" id="UP001367676"/>
    </source>
</evidence>
<evidence type="ECO:0000313" key="2">
    <source>
        <dbReference type="EMBL" id="KAK7601042.1"/>
    </source>
</evidence>
<keyword evidence="3" id="KW-1185">Reference proteome</keyword>
<feature type="compositionally biased region" description="Basic and acidic residues" evidence="1">
    <location>
        <begin position="188"/>
        <end position="197"/>
    </location>
</feature>
<feature type="compositionally biased region" description="Polar residues" evidence="1">
    <location>
        <begin position="563"/>
        <end position="578"/>
    </location>
</feature>
<dbReference type="Proteomes" id="UP001367676">
    <property type="component" value="Unassembled WGS sequence"/>
</dbReference>
<feature type="compositionally biased region" description="Low complexity" evidence="1">
    <location>
        <begin position="641"/>
        <end position="655"/>
    </location>
</feature>
<name>A0AAN9TLS4_9HEMI</name>
<gene>
    <name evidence="2" type="ORF">V9T40_008483</name>
</gene>
<proteinExistence type="predicted"/>
<feature type="region of interest" description="Disordered" evidence="1">
    <location>
        <begin position="563"/>
        <end position="783"/>
    </location>
</feature>
<reference evidence="2 3" key="1">
    <citation type="submission" date="2024-03" db="EMBL/GenBank/DDBJ databases">
        <title>Adaptation during the transition from Ophiocordyceps entomopathogen to insect associate is accompanied by gene loss and intensified selection.</title>
        <authorList>
            <person name="Ward C.M."/>
            <person name="Onetto C.A."/>
            <person name="Borneman A.R."/>
        </authorList>
    </citation>
    <scope>NUCLEOTIDE SEQUENCE [LARGE SCALE GENOMIC DNA]</scope>
    <source>
        <strain evidence="2">AWRI1</strain>
        <tissue evidence="2">Single Adult Female</tissue>
    </source>
</reference>
<feature type="compositionally biased region" description="Low complexity" evidence="1">
    <location>
        <begin position="695"/>
        <end position="756"/>
    </location>
</feature>
<accession>A0AAN9TLS4</accession>
<feature type="compositionally biased region" description="Low complexity" evidence="1">
    <location>
        <begin position="31"/>
        <end position="50"/>
    </location>
</feature>
<feature type="compositionally biased region" description="Basic and acidic residues" evidence="1">
    <location>
        <begin position="344"/>
        <end position="363"/>
    </location>
</feature>
<dbReference type="EMBL" id="JBBCAQ010000010">
    <property type="protein sequence ID" value="KAK7601042.1"/>
    <property type="molecule type" value="Genomic_DNA"/>
</dbReference>
<organism evidence="2 3">
    <name type="scientific">Parthenolecanium corni</name>
    <dbReference type="NCBI Taxonomy" id="536013"/>
    <lineage>
        <taxon>Eukaryota</taxon>
        <taxon>Metazoa</taxon>
        <taxon>Ecdysozoa</taxon>
        <taxon>Arthropoda</taxon>
        <taxon>Hexapoda</taxon>
        <taxon>Insecta</taxon>
        <taxon>Pterygota</taxon>
        <taxon>Neoptera</taxon>
        <taxon>Paraneoptera</taxon>
        <taxon>Hemiptera</taxon>
        <taxon>Sternorrhyncha</taxon>
        <taxon>Coccoidea</taxon>
        <taxon>Coccidae</taxon>
        <taxon>Parthenolecanium</taxon>
    </lineage>
</organism>
<feature type="region of interest" description="Disordered" evidence="1">
    <location>
        <begin position="31"/>
        <end position="87"/>
    </location>
</feature>
<feature type="region of interest" description="Disordered" evidence="1">
    <location>
        <begin position="172"/>
        <end position="448"/>
    </location>
</feature>